<feature type="transmembrane region" description="Helical" evidence="1">
    <location>
        <begin position="43"/>
        <end position="59"/>
    </location>
</feature>
<feature type="transmembrane region" description="Helical" evidence="1">
    <location>
        <begin position="203"/>
        <end position="225"/>
    </location>
</feature>
<reference evidence="2" key="1">
    <citation type="submission" date="2021-01" db="EMBL/GenBank/DDBJ databases">
        <title>Marivirga sp. nov., isolated from intertidal surface sediments.</title>
        <authorList>
            <person name="Zhang M."/>
        </authorList>
    </citation>
    <scope>NUCLEOTIDE SEQUENCE</scope>
    <source>
        <strain evidence="2">SM1354</strain>
    </source>
</reference>
<sequence>MKKYFLISIKILITLFIIFFLFERIYEEREQLITSFGTYQSNYYIIVLVTLFMPINWLMEVLKWKVVVSPLKQLTIKAAIPGVLSGVSLGFVTPHAVGDYFARIWSIDHKDRKKVLGPILAARSFQMLPTLLFGLIALGSIQYSIDFDWLAYLSEIPLGLTLGGVGLLLLMGFVFYKYGNKIKHFKSYFELLLSISKTQYTQLLGLSFLRYAVFSLQFLMLLSVFEVDLSIWHQFMGVAFIFLMKSVLPTFNFFSDLGVREFGGIIYFELFGLVTSPIIAASLILWLINIALPALIGLFFIGDLKLDRP</sequence>
<evidence type="ECO:0000313" key="3">
    <source>
        <dbReference type="Proteomes" id="UP000642920"/>
    </source>
</evidence>
<evidence type="ECO:0000256" key="1">
    <source>
        <dbReference type="SAM" id="Phobius"/>
    </source>
</evidence>
<keyword evidence="1" id="KW-1133">Transmembrane helix</keyword>
<keyword evidence="1" id="KW-0812">Transmembrane</keyword>
<feature type="transmembrane region" description="Helical" evidence="1">
    <location>
        <begin position="156"/>
        <end position="176"/>
    </location>
</feature>
<dbReference type="EMBL" id="JAERQG010000005">
    <property type="protein sequence ID" value="MBL0767007.1"/>
    <property type="molecule type" value="Genomic_DNA"/>
</dbReference>
<evidence type="ECO:0000313" key="2">
    <source>
        <dbReference type="EMBL" id="MBL0767007.1"/>
    </source>
</evidence>
<gene>
    <name evidence="2" type="ORF">JKP34_17210</name>
</gene>
<feature type="transmembrane region" description="Helical" evidence="1">
    <location>
        <begin position="6"/>
        <end position="22"/>
    </location>
</feature>
<feature type="transmembrane region" description="Helical" evidence="1">
    <location>
        <begin position="266"/>
        <end position="299"/>
    </location>
</feature>
<feature type="transmembrane region" description="Helical" evidence="1">
    <location>
        <begin position="123"/>
        <end position="144"/>
    </location>
</feature>
<protein>
    <submittedName>
        <fullName evidence="2">Flippase-like domain-containing protein</fullName>
    </submittedName>
</protein>
<accession>A0A937AQN4</accession>
<proteinExistence type="predicted"/>
<dbReference type="AlphaFoldDB" id="A0A937AQN4"/>
<dbReference type="Proteomes" id="UP000642920">
    <property type="component" value="Unassembled WGS sequence"/>
</dbReference>
<keyword evidence="3" id="KW-1185">Reference proteome</keyword>
<feature type="transmembrane region" description="Helical" evidence="1">
    <location>
        <begin position="79"/>
        <end position="102"/>
    </location>
</feature>
<name>A0A937AQN4_9BACT</name>
<comment type="caution">
    <text evidence="2">The sequence shown here is derived from an EMBL/GenBank/DDBJ whole genome shotgun (WGS) entry which is preliminary data.</text>
</comment>
<organism evidence="2 3">
    <name type="scientific">Marivirga atlantica</name>
    <dbReference type="NCBI Taxonomy" id="1548457"/>
    <lineage>
        <taxon>Bacteria</taxon>
        <taxon>Pseudomonadati</taxon>
        <taxon>Bacteroidota</taxon>
        <taxon>Cytophagia</taxon>
        <taxon>Cytophagales</taxon>
        <taxon>Marivirgaceae</taxon>
        <taxon>Marivirga</taxon>
    </lineage>
</organism>
<feature type="transmembrane region" description="Helical" evidence="1">
    <location>
        <begin position="231"/>
        <end position="254"/>
    </location>
</feature>
<keyword evidence="1" id="KW-0472">Membrane</keyword>
<dbReference type="RefSeq" id="WP_201924207.1">
    <property type="nucleotide sequence ID" value="NZ_JAERQG010000005.1"/>
</dbReference>